<sequence>MAASTTSLRSLVFSTYKRAATAGALTFSETEVHNIAHDGINYQIRYAPNLLKKPIGAAQPQNPSHSAPPNPTPKPNPFLPPNPALYVTAIPRSHYLVLNKFPVIPGHFILATNDFEKQSCPLAVGDLEGVLSVLRGWETDSSEQVDGGDDDGAKEYRCLYGFFNSGKESGASQPHRHLQFVPLTRSEMDGLWATQLFGSNPGENGVVEGRIGDLKVRYQSKVMYKHYFTRIPSDCKPEELWKMYSTLLSLAEYTLSHPTTPADVVLKEVNEQWDTISTTQRPMDIDVPFSYNMSFSRGWMGILPRTAETVYVVDQDEDSGAVVDGFAIKCPGLNLNGTAMAGMTLIRTRKEMDVVLADPGRIARTVGGIGVPQQDTNRASL</sequence>
<protein>
    <submittedName>
        <fullName evidence="4">Bifunctional AP-4-A phosphorylase/ADP sulfurylase</fullName>
    </submittedName>
</protein>
<dbReference type="SUPFAM" id="SSF54197">
    <property type="entry name" value="HIT-like"/>
    <property type="match status" value="1"/>
</dbReference>
<evidence type="ECO:0000259" key="2">
    <source>
        <dbReference type="Pfam" id="PF09830"/>
    </source>
</evidence>
<feature type="domain" description="Ap4A phosphorylase 1/2 N-terminal" evidence="3">
    <location>
        <begin position="5"/>
        <end position="185"/>
    </location>
</feature>
<dbReference type="AlphaFoldDB" id="A0AAV9V3A0"/>
<dbReference type="EMBL" id="JAVHNS010000005">
    <property type="protein sequence ID" value="KAK6353914.1"/>
    <property type="molecule type" value="Genomic_DNA"/>
</dbReference>
<accession>A0AAV9V3A0</accession>
<dbReference type="InterPro" id="IPR036265">
    <property type="entry name" value="HIT-like_sf"/>
</dbReference>
<evidence type="ECO:0000259" key="3">
    <source>
        <dbReference type="Pfam" id="PF19327"/>
    </source>
</evidence>
<feature type="region of interest" description="Disordered" evidence="1">
    <location>
        <begin position="55"/>
        <end position="77"/>
    </location>
</feature>
<dbReference type="GO" id="GO:0003877">
    <property type="term" value="F:ATP:ADP adenylyltransferase activity"/>
    <property type="evidence" value="ECO:0007669"/>
    <property type="project" value="InterPro"/>
</dbReference>
<keyword evidence="5" id="KW-1185">Reference proteome</keyword>
<dbReference type="Gene3D" id="3.30.428.70">
    <property type="match status" value="1"/>
</dbReference>
<reference evidence="4 5" key="1">
    <citation type="submission" date="2019-10" db="EMBL/GenBank/DDBJ databases">
        <authorList>
            <person name="Palmer J.M."/>
        </authorList>
    </citation>
    <scope>NUCLEOTIDE SEQUENCE [LARGE SCALE GENOMIC DNA]</scope>
    <source>
        <strain evidence="4 5">TWF730</strain>
    </source>
</reference>
<evidence type="ECO:0000256" key="1">
    <source>
        <dbReference type="SAM" id="MobiDB-lite"/>
    </source>
</evidence>
<dbReference type="Proteomes" id="UP001373714">
    <property type="component" value="Unassembled WGS sequence"/>
</dbReference>
<dbReference type="PANTHER" id="PTHR38420">
    <property type="entry name" value="AP-4-A PHOSPHORYLASE II"/>
    <property type="match status" value="1"/>
</dbReference>
<gene>
    <name evidence="4" type="primary">APA2</name>
    <name evidence="4" type="ORF">TWF730_008335</name>
</gene>
<dbReference type="InterPro" id="IPR009163">
    <property type="entry name" value="Ap4A_phos1/2"/>
</dbReference>
<dbReference type="PANTHER" id="PTHR38420:SF3">
    <property type="entry name" value="5',5'''-P-1,P-4-TETRAPHOSPHATE PHOSPHORYLASE 2"/>
    <property type="match status" value="1"/>
</dbReference>
<dbReference type="Pfam" id="PF09830">
    <property type="entry name" value="ATP_transf"/>
    <property type="match status" value="1"/>
</dbReference>
<dbReference type="InterPro" id="IPR043171">
    <property type="entry name" value="Ap4A_phos1/2-like"/>
</dbReference>
<dbReference type="InterPro" id="IPR045759">
    <property type="entry name" value="Ap4A_phos1/2_N"/>
</dbReference>
<organism evidence="4 5">
    <name type="scientific">Orbilia blumenaviensis</name>
    <dbReference type="NCBI Taxonomy" id="1796055"/>
    <lineage>
        <taxon>Eukaryota</taxon>
        <taxon>Fungi</taxon>
        <taxon>Dikarya</taxon>
        <taxon>Ascomycota</taxon>
        <taxon>Pezizomycotina</taxon>
        <taxon>Orbiliomycetes</taxon>
        <taxon>Orbiliales</taxon>
        <taxon>Orbiliaceae</taxon>
        <taxon>Orbilia</taxon>
    </lineage>
</organism>
<proteinExistence type="predicted"/>
<feature type="domain" description="ATP adenylyltransferase C-terminal" evidence="2">
    <location>
        <begin position="221"/>
        <end position="366"/>
    </location>
</feature>
<dbReference type="Pfam" id="PF19327">
    <property type="entry name" value="Ap4A_phos_N"/>
    <property type="match status" value="1"/>
</dbReference>
<dbReference type="GO" id="GO:0009117">
    <property type="term" value="P:nucleotide metabolic process"/>
    <property type="evidence" value="ECO:0007669"/>
    <property type="project" value="InterPro"/>
</dbReference>
<comment type="caution">
    <text evidence="4">The sequence shown here is derived from an EMBL/GenBank/DDBJ whole genome shotgun (WGS) entry which is preliminary data.</text>
</comment>
<evidence type="ECO:0000313" key="4">
    <source>
        <dbReference type="EMBL" id="KAK6353914.1"/>
    </source>
</evidence>
<feature type="compositionally biased region" description="Pro residues" evidence="1">
    <location>
        <begin position="66"/>
        <end position="77"/>
    </location>
</feature>
<name>A0AAV9V3A0_9PEZI</name>
<dbReference type="GO" id="GO:0005524">
    <property type="term" value="F:ATP binding"/>
    <property type="evidence" value="ECO:0007669"/>
    <property type="project" value="InterPro"/>
</dbReference>
<evidence type="ECO:0000313" key="5">
    <source>
        <dbReference type="Proteomes" id="UP001373714"/>
    </source>
</evidence>
<dbReference type="InterPro" id="IPR019200">
    <property type="entry name" value="ATP_adenylylTrfase_C"/>
</dbReference>